<comment type="similarity">
    <text evidence="1 3">Belongs to the short-chain dehydrogenases/reductases (SDR) family.</text>
</comment>
<evidence type="ECO:0000313" key="4">
    <source>
        <dbReference type="EMBL" id="OTP15794.1"/>
    </source>
</evidence>
<accession>A0A242K6G1</accession>
<dbReference type="PROSITE" id="PS00061">
    <property type="entry name" value="ADH_SHORT"/>
    <property type="match status" value="1"/>
</dbReference>
<dbReference type="PANTHER" id="PTHR42901">
    <property type="entry name" value="ALCOHOL DEHYDROGENASE"/>
    <property type="match status" value="1"/>
</dbReference>
<protein>
    <recommendedName>
        <fullName evidence="7">Short-chain dehydrogenase</fullName>
    </recommendedName>
</protein>
<dbReference type="Pfam" id="PF00106">
    <property type="entry name" value="adh_short"/>
    <property type="match status" value="1"/>
</dbReference>
<gene>
    <name evidence="4" type="ORF">A5888_002008</name>
    <name evidence="5" type="ORF">A5888_003879</name>
</gene>
<dbReference type="PRINTS" id="PR00080">
    <property type="entry name" value="SDRFAMILY"/>
</dbReference>
<dbReference type="SUPFAM" id="SSF51735">
    <property type="entry name" value="NAD(P)-binding Rossmann-fold domains"/>
    <property type="match status" value="1"/>
</dbReference>
<dbReference type="AlphaFoldDB" id="A0A242K6G1"/>
<reference evidence="5" key="3">
    <citation type="submission" date="2024-03" db="EMBL/GenBank/DDBJ databases">
        <title>The Genome Sequence of Enterococcus sp. DIV0242b.</title>
        <authorList>
            <consortium name="The Broad Institute Genomics Platform"/>
            <consortium name="The Broad Institute Microbial Omics Core"/>
            <consortium name="The Broad Institute Genomic Center for Infectious Diseases"/>
            <person name="Earl A."/>
            <person name="Manson A."/>
            <person name="Gilmore M."/>
            <person name="Schwartman J."/>
            <person name="Shea T."/>
            <person name="Abouelleil A."/>
            <person name="Cao P."/>
            <person name="Chapman S."/>
            <person name="Cusick C."/>
            <person name="Young S."/>
            <person name="Neafsey D."/>
            <person name="Nusbaum C."/>
            <person name="Birren B."/>
        </authorList>
    </citation>
    <scope>NUCLEOTIDE SEQUENCE</scope>
    <source>
        <strain evidence="5">9E7_DIV0242</strain>
    </source>
</reference>
<organism evidence="4">
    <name type="scientific">Candidatus Enterococcus clewellii</name>
    <dbReference type="NCBI Taxonomy" id="1834193"/>
    <lineage>
        <taxon>Bacteria</taxon>
        <taxon>Bacillati</taxon>
        <taxon>Bacillota</taxon>
        <taxon>Bacilli</taxon>
        <taxon>Lactobacillales</taxon>
        <taxon>Enterococcaceae</taxon>
        <taxon>Enterococcus</taxon>
    </lineage>
</organism>
<name>A0A242K6G1_9ENTE</name>
<dbReference type="RefSeq" id="WP_086349078.1">
    <property type="nucleotide sequence ID" value="NZ_CP147247.1"/>
</dbReference>
<proteinExistence type="inferred from homology"/>
<evidence type="ECO:0000313" key="5">
    <source>
        <dbReference type="EMBL" id="WYJ92106.1"/>
    </source>
</evidence>
<evidence type="ECO:0000256" key="1">
    <source>
        <dbReference type="ARBA" id="ARBA00006484"/>
    </source>
</evidence>
<evidence type="ECO:0000256" key="2">
    <source>
        <dbReference type="ARBA" id="ARBA00023002"/>
    </source>
</evidence>
<evidence type="ECO:0000313" key="6">
    <source>
        <dbReference type="Proteomes" id="UP000195141"/>
    </source>
</evidence>
<keyword evidence="6" id="KW-1185">Reference proteome</keyword>
<dbReference type="PRINTS" id="PR00081">
    <property type="entry name" value="GDHRDH"/>
</dbReference>
<dbReference type="GO" id="GO:0016491">
    <property type="term" value="F:oxidoreductase activity"/>
    <property type="evidence" value="ECO:0007669"/>
    <property type="project" value="UniProtKB-KW"/>
</dbReference>
<dbReference type="InterPro" id="IPR020904">
    <property type="entry name" value="Sc_DH/Rdtase_CS"/>
</dbReference>
<dbReference type="EMBL" id="NGMM01000003">
    <property type="protein sequence ID" value="OTP15794.1"/>
    <property type="molecule type" value="Genomic_DNA"/>
</dbReference>
<dbReference type="InterPro" id="IPR036291">
    <property type="entry name" value="NAD(P)-bd_dom_sf"/>
</dbReference>
<evidence type="ECO:0000256" key="3">
    <source>
        <dbReference type="RuleBase" id="RU000363"/>
    </source>
</evidence>
<dbReference type="Proteomes" id="UP000195141">
    <property type="component" value="Chromosome"/>
</dbReference>
<reference evidence="4" key="1">
    <citation type="submission" date="2017-05" db="EMBL/GenBank/DDBJ databases">
        <title>The Genome Sequence of Enterococcus sp. 9E7_DIV0242.</title>
        <authorList>
            <consortium name="The Broad Institute Genomics Platform"/>
            <consortium name="The Broad Institute Genomic Center for Infectious Diseases"/>
            <person name="Earl A."/>
            <person name="Manson A."/>
            <person name="Schwartman J."/>
            <person name="Gilmore M."/>
            <person name="Abouelleil A."/>
            <person name="Cao P."/>
            <person name="Chapman S."/>
            <person name="Cusick C."/>
            <person name="Shea T."/>
            <person name="Young S."/>
            <person name="Neafsey D."/>
            <person name="Nusbaum C."/>
            <person name="Birren B."/>
        </authorList>
    </citation>
    <scope>NUCLEOTIDE SEQUENCE [LARGE SCALE GENOMIC DNA]</scope>
    <source>
        <strain evidence="4">9E7_DIV0242</strain>
    </source>
</reference>
<dbReference type="PANTHER" id="PTHR42901:SF1">
    <property type="entry name" value="ALCOHOL DEHYDROGENASE"/>
    <property type="match status" value="1"/>
</dbReference>
<dbReference type="OrthoDB" id="9775296at2"/>
<dbReference type="Gene3D" id="3.40.50.720">
    <property type="entry name" value="NAD(P)-binding Rossmann-like Domain"/>
    <property type="match status" value="1"/>
</dbReference>
<dbReference type="InterPro" id="IPR002347">
    <property type="entry name" value="SDR_fam"/>
</dbReference>
<reference evidence="5" key="2">
    <citation type="submission" date="2017-05" db="EMBL/GenBank/DDBJ databases">
        <authorList>
            <consortium name="The Broad Institute Genomics Platform"/>
            <consortium name="The Broad Institute Genomic Center for Infectious Diseases"/>
            <person name="Earl A."/>
            <person name="Manson A."/>
            <person name="Schwartman J."/>
            <person name="Gilmore M."/>
            <person name="Abouelleil A."/>
            <person name="Cao P."/>
            <person name="Chapman S."/>
            <person name="Cusick C."/>
            <person name="Shea T."/>
            <person name="Young S."/>
            <person name="Neafsey D."/>
            <person name="Nusbaum C."/>
            <person name="Birren B."/>
        </authorList>
    </citation>
    <scope>NUCLEOTIDE SEQUENCE</scope>
    <source>
        <strain evidence="5">9E7_DIV0242</strain>
    </source>
</reference>
<dbReference type="EMBL" id="CP147247">
    <property type="protein sequence ID" value="WYJ92106.1"/>
    <property type="molecule type" value="Genomic_DNA"/>
</dbReference>
<keyword evidence="2" id="KW-0560">Oxidoreductase</keyword>
<evidence type="ECO:0008006" key="7">
    <source>
        <dbReference type="Google" id="ProtNLM"/>
    </source>
</evidence>
<sequence length="259" mass="28854">MKKYVAITGASSGIGWAAAEKFAEQGKHLIVIARREERLHRLKTKLLEKYPKLEVIIKVADLTDSEKVEKLFEELDSYFIEVWVNNAGFGHYGAVQEQEVAKTKQLLSLNVEALTLFSILYVKKYQQKEGTQLINVSSAGGYTMVPTAVTYCASKFYVSAFTEALALELQAAHSPLQAKVFAPAATKTAFGRTANDRETYDYDEAFGTYHSSEEAAEFLLALYHSDQTVGIVDRESFSFKLMNHRFAYAGASSTNQALD</sequence>